<keyword evidence="3" id="KW-0805">Transcription regulation</keyword>
<dbReference type="InterPro" id="IPR058031">
    <property type="entry name" value="AAA_lid_NorR"/>
</dbReference>
<dbReference type="InterPro" id="IPR027417">
    <property type="entry name" value="P-loop_NTPase"/>
</dbReference>
<evidence type="ECO:0000256" key="5">
    <source>
        <dbReference type="ARBA" id="ARBA00023163"/>
    </source>
</evidence>
<dbReference type="Pfam" id="PF02954">
    <property type="entry name" value="HTH_8"/>
    <property type="match status" value="1"/>
</dbReference>
<dbReference type="GO" id="GO:0006355">
    <property type="term" value="P:regulation of DNA-templated transcription"/>
    <property type="evidence" value="ECO:0007669"/>
    <property type="project" value="InterPro"/>
</dbReference>
<keyword evidence="1" id="KW-0547">Nucleotide-binding</keyword>
<dbReference type="GO" id="GO:0043565">
    <property type="term" value="F:sequence-specific DNA binding"/>
    <property type="evidence" value="ECO:0007669"/>
    <property type="project" value="InterPro"/>
</dbReference>
<evidence type="ECO:0000256" key="2">
    <source>
        <dbReference type="ARBA" id="ARBA00022840"/>
    </source>
</evidence>
<keyword evidence="4" id="KW-0238">DNA-binding</keyword>
<dbReference type="PRINTS" id="PR01590">
    <property type="entry name" value="HTHFIS"/>
</dbReference>
<dbReference type="Gene3D" id="3.30.450.40">
    <property type="match status" value="1"/>
</dbReference>
<dbReference type="Gene3D" id="1.10.10.60">
    <property type="entry name" value="Homeodomain-like"/>
    <property type="match status" value="1"/>
</dbReference>
<name>A0A1B1KFD4_RHOOP</name>
<gene>
    <name evidence="7" type="ORF">R1CP_33490</name>
</gene>
<proteinExistence type="predicted"/>
<dbReference type="PROSITE" id="PS50045">
    <property type="entry name" value="SIGMA54_INTERACT_4"/>
    <property type="match status" value="1"/>
</dbReference>
<keyword evidence="5" id="KW-0804">Transcription</keyword>
<dbReference type="AlphaFoldDB" id="A0A1B1KFD4"/>
<sequence length="609" mass="66544">MVDEREQRLRIAAARADFLEYGSAGAAGVTETVAASWQRSQSAGVNSDNYQVEYHNDIDFDSRLVRCARPVIERLTVDMADVPVTIALTDACARIVDRRDCSNAVGTLLDRVDFLPGYSFEERGVGTNGIGTVFESGAPISVVGPEHFNDALVQFACTGAPILDPVTGKIEGVLDVSLLAESWSPLLHALVKSAALDIGRNLLLDRSQAQQALFEMYVKADSRPRQAVMAIGDAVIMNQRAQKLFTPDEQFTIHEHARFLMTRRDRILESIPLASGRTVQIRATRILCGEAVAGMILLLDSEAGAASHGTVWADEHALPIIDAPDPRTTVIATELRHPRPPIVESRCPAWENACDSIAAALGRRDNLLVIGESGTGKFTLVAELFHRLHPSGRSVAVDAEQVTRQGDLGAVDTTTSTLLIVRNIDRLSTYGVDVLNGFFDTLDLDAKGTIVAATLSDASLDSDLPFHDVLENFDHSVTVPAIRYRSVDLPQLVSRVLQEIAPDRRIRISPEAMRVIGAYSWPRNMTQLRDALHSALLKRPVGEIQADDLPGYCRSTSARVLNALEVSERDTIIKALRDCGGNRVHTAEKLGMARSSLYRKLKLYGVTEI</sequence>
<dbReference type="InterPro" id="IPR003018">
    <property type="entry name" value="GAF"/>
</dbReference>
<reference evidence="7 8" key="1">
    <citation type="submission" date="2014-07" db="EMBL/GenBank/DDBJ databases">
        <authorList>
            <person name="Zhang J.E."/>
            <person name="Yang H."/>
            <person name="Guo J."/>
            <person name="Deng Z."/>
            <person name="Luo H."/>
            <person name="Luo M."/>
            <person name="Zhao B."/>
        </authorList>
    </citation>
    <scope>NUCLEOTIDE SEQUENCE [LARGE SCALE GENOMIC DNA]</scope>
    <source>
        <strain evidence="7 8">1CP</strain>
    </source>
</reference>
<dbReference type="SUPFAM" id="SSF46689">
    <property type="entry name" value="Homeodomain-like"/>
    <property type="match status" value="1"/>
</dbReference>
<dbReference type="EMBL" id="CP009111">
    <property type="protein sequence ID" value="ANS31317.1"/>
    <property type="molecule type" value="Genomic_DNA"/>
</dbReference>
<evidence type="ECO:0000259" key="6">
    <source>
        <dbReference type="PROSITE" id="PS50045"/>
    </source>
</evidence>
<dbReference type="Proteomes" id="UP000186108">
    <property type="component" value="Chromosome"/>
</dbReference>
<dbReference type="InterPro" id="IPR002197">
    <property type="entry name" value="HTH_Fis"/>
</dbReference>
<accession>A0A1B1KFD4</accession>
<evidence type="ECO:0000313" key="7">
    <source>
        <dbReference type="EMBL" id="ANS31317.1"/>
    </source>
</evidence>
<feature type="domain" description="Sigma-54 factor interaction" evidence="6">
    <location>
        <begin position="476"/>
        <end position="537"/>
    </location>
</feature>
<dbReference type="GO" id="GO:0005524">
    <property type="term" value="F:ATP binding"/>
    <property type="evidence" value="ECO:0007669"/>
    <property type="project" value="UniProtKB-KW"/>
</dbReference>
<dbReference type="PANTHER" id="PTHR32071">
    <property type="entry name" value="TRANSCRIPTIONAL REGULATORY PROTEIN"/>
    <property type="match status" value="1"/>
</dbReference>
<dbReference type="InterPro" id="IPR002078">
    <property type="entry name" value="Sigma_54_int"/>
</dbReference>
<keyword evidence="2" id="KW-0067">ATP-binding</keyword>
<dbReference type="PANTHER" id="PTHR32071:SF122">
    <property type="entry name" value="SIGMA FACTOR"/>
    <property type="match status" value="1"/>
</dbReference>
<evidence type="ECO:0000256" key="3">
    <source>
        <dbReference type="ARBA" id="ARBA00023015"/>
    </source>
</evidence>
<dbReference type="Pfam" id="PF25601">
    <property type="entry name" value="AAA_lid_14"/>
    <property type="match status" value="1"/>
</dbReference>
<organism evidence="7 8">
    <name type="scientific">Rhodococcus opacus</name>
    <name type="common">Nocardia opaca</name>
    <dbReference type="NCBI Taxonomy" id="37919"/>
    <lineage>
        <taxon>Bacteria</taxon>
        <taxon>Bacillati</taxon>
        <taxon>Actinomycetota</taxon>
        <taxon>Actinomycetes</taxon>
        <taxon>Mycobacteriales</taxon>
        <taxon>Nocardiaceae</taxon>
        <taxon>Rhodococcus</taxon>
    </lineage>
</organism>
<dbReference type="Pfam" id="PF01590">
    <property type="entry name" value="GAF"/>
    <property type="match status" value="1"/>
</dbReference>
<dbReference type="SUPFAM" id="SSF52540">
    <property type="entry name" value="P-loop containing nucleoside triphosphate hydrolases"/>
    <property type="match status" value="1"/>
</dbReference>
<dbReference type="RefSeq" id="WP_065492562.1">
    <property type="nucleotide sequence ID" value="NZ_CP009111.1"/>
</dbReference>
<dbReference type="PATRIC" id="fig|37919.13.peg.7035"/>
<dbReference type="InterPro" id="IPR009057">
    <property type="entry name" value="Homeodomain-like_sf"/>
</dbReference>
<evidence type="ECO:0000256" key="4">
    <source>
        <dbReference type="ARBA" id="ARBA00023125"/>
    </source>
</evidence>
<dbReference type="Gene3D" id="1.10.8.60">
    <property type="match status" value="1"/>
</dbReference>
<evidence type="ECO:0000256" key="1">
    <source>
        <dbReference type="ARBA" id="ARBA00022741"/>
    </source>
</evidence>
<protein>
    <submittedName>
        <fullName evidence="7">Transcriptional regulator</fullName>
    </submittedName>
</protein>
<dbReference type="InterPro" id="IPR029016">
    <property type="entry name" value="GAF-like_dom_sf"/>
</dbReference>
<evidence type="ECO:0000313" key="8">
    <source>
        <dbReference type="Proteomes" id="UP000186108"/>
    </source>
</evidence>